<proteinExistence type="predicted"/>
<reference evidence="1 2" key="1">
    <citation type="journal article" date="2019" name="Vet. Microbiol.">
        <title>Development of multi locus sequence typing (MLST) of Rodentibacter pneumotropicus.</title>
        <authorList>
            <person name="Adhikary S."/>
            <person name="Bisgaard M."/>
            <person name="Boot R."/>
            <person name="Benga L."/>
            <person name="Nicklas W."/>
            <person name="Christensen H."/>
        </authorList>
    </citation>
    <scope>NUCLEOTIDE SEQUENCE [LARGE SCALE GENOMIC DNA]</scope>
    <source>
        <strain evidence="1 2">1596_07</strain>
    </source>
</reference>
<accession>A0A4S2PZ76</accession>
<organism evidence="1 2">
    <name type="scientific">Rodentibacter pneumotropicus</name>
    <dbReference type="NCBI Taxonomy" id="758"/>
    <lineage>
        <taxon>Bacteria</taxon>
        <taxon>Pseudomonadati</taxon>
        <taxon>Pseudomonadota</taxon>
        <taxon>Gammaproteobacteria</taxon>
        <taxon>Pasteurellales</taxon>
        <taxon>Pasteurellaceae</taxon>
        <taxon>Rodentibacter</taxon>
    </lineage>
</organism>
<comment type="caution">
    <text evidence="1">The sequence shown here is derived from an EMBL/GenBank/DDBJ whole genome shotgun (WGS) entry which is preliminary data.</text>
</comment>
<dbReference type="RefSeq" id="WP_136125565.1">
    <property type="nucleotide sequence ID" value="NZ_CAJUGY010000041.1"/>
</dbReference>
<evidence type="ECO:0000313" key="2">
    <source>
        <dbReference type="Proteomes" id="UP000310576"/>
    </source>
</evidence>
<gene>
    <name evidence="1" type="ORF">D3M76_00245</name>
</gene>
<dbReference type="EMBL" id="QXNG01000002">
    <property type="protein sequence ID" value="THA18033.1"/>
    <property type="molecule type" value="Genomic_DNA"/>
</dbReference>
<dbReference type="Proteomes" id="UP000310576">
    <property type="component" value="Unassembled WGS sequence"/>
</dbReference>
<evidence type="ECO:0000313" key="1">
    <source>
        <dbReference type="EMBL" id="THA18033.1"/>
    </source>
</evidence>
<dbReference type="AlphaFoldDB" id="A0A4S2PZ76"/>
<sequence>MLIKKFNTLFHRTSRVQERELELWSSLFALTKQQQTFVKALQPVLAELNNPLLQQSNQIIALDSILRKAEGVLLSKLDTIQHSQIKHQIEENLK</sequence>
<name>A0A4S2PZ76_9PAST</name>
<protein>
    <submittedName>
        <fullName evidence="1">Uncharacterized protein</fullName>
    </submittedName>
</protein>